<protein>
    <submittedName>
        <fullName evidence="1">Uncharacterized protein</fullName>
    </submittedName>
</protein>
<keyword evidence="2" id="KW-1185">Reference proteome</keyword>
<name>A0ABT9LDW4_STRGD</name>
<accession>A0ABT9LDW4</accession>
<comment type="caution">
    <text evidence="1">The sequence shown here is derived from an EMBL/GenBank/DDBJ whole genome shotgun (WGS) entry which is preliminary data.</text>
</comment>
<organism evidence="1 2">
    <name type="scientific">Streptomyces griseoviridis</name>
    <dbReference type="NCBI Taxonomy" id="45398"/>
    <lineage>
        <taxon>Bacteria</taxon>
        <taxon>Bacillati</taxon>
        <taxon>Actinomycetota</taxon>
        <taxon>Actinomycetes</taxon>
        <taxon>Kitasatosporales</taxon>
        <taxon>Streptomycetaceae</taxon>
        <taxon>Streptomyces</taxon>
    </lineage>
</organism>
<evidence type="ECO:0000313" key="1">
    <source>
        <dbReference type="EMBL" id="MDP9681900.1"/>
    </source>
</evidence>
<dbReference type="Proteomes" id="UP001231675">
    <property type="component" value="Unassembled WGS sequence"/>
</dbReference>
<gene>
    <name evidence="1" type="ORF">J2S47_002402</name>
</gene>
<proteinExistence type="predicted"/>
<evidence type="ECO:0000313" key="2">
    <source>
        <dbReference type="Proteomes" id="UP001231675"/>
    </source>
</evidence>
<sequence length="31" mass="3470">MRRADRRPVQRGVGACAPYDFTPVDPVVLAR</sequence>
<dbReference type="EMBL" id="JAURUD010000001">
    <property type="protein sequence ID" value="MDP9681900.1"/>
    <property type="molecule type" value="Genomic_DNA"/>
</dbReference>
<reference evidence="1 2" key="1">
    <citation type="submission" date="2023-07" db="EMBL/GenBank/DDBJ databases">
        <title>Sequencing the genomes of 1000 actinobacteria strains.</title>
        <authorList>
            <person name="Klenk H.-P."/>
        </authorList>
    </citation>
    <scope>NUCLEOTIDE SEQUENCE [LARGE SCALE GENOMIC DNA]</scope>
    <source>
        <strain evidence="1 2">DSM 40229</strain>
    </source>
</reference>